<organism evidence="6 7">
    <name type="scientific">Thioalkalivibrio nitratireducens (strain DSM 14787 / UNIQEM 213 / ALEN2)</name>
    <dbReference type="NCBI Taxonomy" id="1255043"/>
    <lineage>
        <taxon>Bacteria</taxon>
        <taxon>Pseudomonadati</taxon>
        <taxon>Pseudomonadota</taxon>
        <taxon>Gammaproteobacteria</taxon>
        <taxon>Chromatiales</taxon>
        <taxon>Ectothiorhodospiraceae</taxon>
        <taxon>Thioalkalivibrio</taxon>
    </lineage>
</organism>
<dbReference type="GO" id="GO:0006950">
    <property type="term" value="P:response to stress"/>
    <property type="evidence" value="ECO:0007669"/>
    <property type="project" value="TreeGrafter"/>
</dbReference>
<dbReference type="InterPro" id="IPR023187">
    <property type="entry name" value="Tscrpt_reg_MarR-type_CS"/>
</dbReference>
<dbReference type="STRING" id="1255043.TVNIR_0154"/>
<keyword evidence="4" id="KW-0804">Transcription</keyword>
<keyword evidence="7" id="KW-1185">Reference proteome</keyword>
<dbReference type="PANTHER" id="PTHR33164">
    <property type="entry name" value="TRANSCRIPTIONAL REGULATOR, MARR FAMILY"/>
    <property type="match status" value="1"/>
</dbReference>
<accession>L0DSA9</accession>
<evidence type="ECO:0000313" key="6">
    <source>
        <dbReference type="EMBL" id="AGA31867.1"/>
    </source>
</evidence>
<evidence type="ECO:0000259" key="5">
    <source>
        <dbReference type="PROSITE" id="PS50995"/>
    </source>
</evidence>
<evidence type="ECO:0000256" key="3">
    <source>
        <dbReference type="ARBA" id="ARBA00023125"/>
    </source>
</evidence>
<dbReference type="AlphaFoldDB" id="L0DSA9"/>
<dbReference type="SUPFAM" id="SSF46785">
    <property type="entry name" value="Winged helix' DNA-binding domain"/>
    <property type="match status" value="1"/>
</dbReference>
<gene>
    <name evidence="6" type="ordered locus">TVNIR_0154</name>
</gene>
<dbReference type="Pfam" id="PF12802">
    <property type="entry name" value="MarR_2"/>
    <property type="match status" value="1"/>
</dbReference>
<reference evidence="6" key="1">
    <citation type="submission" date="2015-12" db="EMBL/GenBank/DDBJ databases">
        <authorList>
            <person name="Tikhonova T.V."/>
            <person name="Pavlov A.R."/>
            <person name="Beletsky A.V."/>
            <person name="Mardanov A.V."/>
            <person name="Sorokin D.Y."/>
            <person name="Ravin N.V."/>
            <person name="Popov V.O."/>
        </authorList>
    </citation>
    <scope>NUCLEOTIDE SEQUENCE</scope>
    <source>
        <strain evidence="6">DSM 14787</strain>
    </source>
</reference>
<dbReference type="RefSeq" id="WP_015257025.1">
    <property type="nucleotide sequence ID" value="NC_019902.2"/>
</dbReference>
<comment type="subcellular location">
    <subcellularLocation>
        <location evidence="1">Cytoplasm</location>
    </subcellularLocation>
</comment>
<dbReference type="Proteomes" id="UP000010809">
    <property type="component" value="Chromosome"/>
</dbReference>
<dbReference type="HOGENOM" id="CLU_089893_3_0_6"/>
<sequence>MDSSRLHELIERIGVLLRTEARRLGADAALQPVHLQALLYLERCNRYSNTPAALGAYLGQTKGTVSQSLKLLEREGYLTKRDDPDDRRVVRLALTARGRGLLAETAAARAWSRAEATLAEHERKAMTEGLERLLQGLQRAHGGRTFGICRSCRHFQTVSEGGHRCGLTGEALSDSDSRLICHEHEWQGSA</sequence>
<dbReference type="EMBL" id="CP003989">
    <property type="protein sequence ID" value="AGA31867.1"/>
    <property type="molecule type" value="Genomic_DNA"/>
</dbReference>
<dbReference type="PANTHER" id="PTHR33164:SF5">
    <property type="entry name" value="ORGANIC HYDROPEROXIDE RESISTANCE TRANSCRIPTIONAL REGULATOR"/>
    <property type="match status" value="1"/>
</dbReference>
<dbReference type="InterPro" id="IPR036390">
    <property type="entry name" value="WH_DNA-bd_sf"/>
</dbReference>
<dbReference type="InterPro" id="IPR039422">
    <property type="entry name" value="MarR/SlyA-like"/>
</dbReference>
<dbReference type="InterPro" id="IPR036388">
    <property type="entry name" value="WH-like_DNA-bd_sf"/>
</dbReference>
<dbReference type="Gene3D" id="1.10.10.10">
    <property type="entry name" value="Winged helix-like DNA-binding domain superfamily/Winged helix DNA-binding domain"/>
    <property type="match status" value="1"/>
</dbReference>
<evidence type="ECO:0000256" key="1">
    <source>
        <dbReference type="ARBA" id="ARBA00004496"/>
    </source>
</evidence>
<feature type="domain" description="HTH marR-type" evidence="5">
    <location>
        <begin position="3"/>
        <end position="135"/>
    </location>
</feature>
<name>L0DSA9_THIND</name>
<dbReference type="KEGG" id="tni:TVNIR_0154"/>
<evidence type="ECO:0000313" key="7">
    <source>
        <dbReference type="Proteomes" id="UP000010809"/>
    </source>
</evidence>
<proteinExistence type="predicted"/>
<dbReference type="GO" id="GO:0005737">
    <property type="term" value="C:cytoplasm"/>
    <property type="evidence" value="ECO:0007669"/>
    <property type="project" value="UniProtKB-SubCell"/>
</dbReference>
<dbReference type="GO" id="GO:0003700">
    <property type="term" value="F:DNA-binding transcription factor activity"/>
    <property type="evidence" value="ECO:0007669"/>
    <property type="project" value="InterPro"/>
</dbReference>
<evidence type="ECO:0000256" key="4">
    <source>
        <dbReference type="ARBA" id="ARBA00023163"/>
    </source>
</evidence>
<dbReference type="GO" id="GO:0003677">
    <property type="term" value="F:DNA binding"/>
    <property type="evidence" value="ECO:0007669"/>
    <property type="project" value="UniProtKB-KW"/>
</dbReference>
<dbReference type="PROSITE" id="PS50995">
    <property type="entry name" value="HTH_MARR_2"/>
    <property type="match status" value="1"/>
</dbReference>
<dbReference type="eggNOG" id="COG1846">
    <property type="taxonomic scope" value="Bacteria"/>
</dbReference>
<dbReference type="SMART" id="SM00347">
    <property type="entry name" value="HTH_MARR"/>
    <property type="match status" value="1"/>
</dbReference>
<evidence type="ECO:0000256" key="2">
    <source>
        <dbReference type="ARBA" id="ARBA00023015"/>
    </source>
</evidence>
<keyword evidence="2" id="KW-0805">Transcription regulation</keyword>
<dbReference type="PATRIC" id="fig|1255043.3.peg.154"/>
<dbReference type="InterPro" id="IPR000835">
    <property type="entry name" value="HTH_MarR-typ"/>
</dbReference>
<dbReference type="PROSITE" id="PS01117">
    <property type="entry name" value="HTH_MARR_1"/>
    <property type="match status" value="1"/>
</dbReference>
<keyword evidence="3" id="KW-0238">DNA-binding</keyword>
<protein>
    <submittedName>
        <fullName evidence="6">Trancriptional regulatory protein, MarR family</fullName>
    </submittedName>
</protein>